<evidence type="ECO:0000313" key="3">
    <source>
        <dbReference type="Proteomes" id="UP000742460"/>
    </source>
</evidence>
<feature type="transmembrane region" description="Helical" evidence="1">
    <location>
        <begin position="526"/>
        <end position="548"/>
    </location>
</feature>
<proteinExistence type="predicted"/>
<feature type="transmembrane region" description="Helical" evidence="1">
    <location>
        <begin position="87"/>
        <end position="110"/>
    </location>
</feature>
<dbReference type="EMBL" id="DYUE01000248">
    <property type="protein sequence ID" value="HJG92200.1"/>
    <property type="molecule type" value="Genomic_DNA"/>
</dbReference>
<feature type="transmembrane region" description="Helical" evidence="1">
    <location>
        <begin position="348"/>
        <end position="369"/>
    </location>
</feature>
<dbReference type="AlphaFoldDB" id="A0A921MXJ3"/>
<feature type="transmembrane region" description="Helical" evidence="1">
    <location>
        <begin position="420"/>
        <end position="442"/>
    </location>
</feature>
<reference evidence="2" key="2">
    <citation type="submission" date="2021-09" db="EMBL/GenBank/DDBJ databases">
        <authorList>
            <person name="Gilroy R."/>
        </authorList>
    </citation>
    <scope>NUCLEOTIDE SEQUENCE</scope>
    <source>
        <strain evidence="2">ChiGjej5B5-22894</strain>
    </source>
</reference>
<evidence type="ECO:0000313" key="2">
    <source>
        <dbReference type="EMBL" id="HJG92200.1"/>
    </source>
</evidence>
<organism evidence="2 3">
    <name type="scientific">Brachybacterium massiliense</name>
    <dbReference type="NCBI Taxonomy" id="1755098"/>
    <lineage>
        <taxon>Bacteria</taxon>
        <taxon>Bacillati</taxon>
        <taxon>Actinomycetota</taxon>
        <taxon>Actinomycetes</taxon>
        <taxon>Micrococcales</taxon>
        <taxon>Dermabacteraceae</taxon>
        <taxon>Brachybacterium</taxon>
    </lineage>
</organism>
<keyword evidence="1" id="KW-0812">Transmembrane</keyword>
<feature type="transmembrane region" description="Helical" evidence="1">
    <location>
        <begin position="454"/>
        <end position="475"/>
    </location>
</feature>
<name>A0A921MXJ3_9MICO</name>
<gene>
    <name evidence="2" type="ORF">K8V81_10810</name>
</gene>
<keyword evidence="1" id="KW-1133">Transmembrane helix</keyword>
<protein>
    <submittedName>
        <fullName evidence="2">Uncharacterized protein</fullName>
    </submittedName>
</protein>
<evidence type="ECO:0000256" key="1">
    <source>
        <dbReference type="SAM" id="Phobius"/>
    </source>
</evidence>
<feature type="transmembrane region" description="Helical" evidence="1">
    <location>
        <begin position="277"/>
        <end position="295"/>
    </location>
</feature>
<feature type="transmembrane region" description="Helical" evidence="1">
    <location>
        <begin position="496"/>
        <end position="520"/>
    </location>
</feature>
<reference evidence="2" key="1">
    <citation type="journal article" date="2021" name="PeerJ">
        <title>Extensive microbial diversity within the chicken gut microbiome revealed by metagenomics and culture.</title>
        <authorList>
            <person name="Gilroy R."/>
            <person name="Ravi A."/>
            <person name="Getino M."/>
            <person name="Pursley I."/>
            <person name="Horton D.L."/>
            <person name="Alikhan N.F."/>
            <person name="Baker D."/>
            <person name="Gharbi K."/>
            <person name="Hall N."/>
            <person name="Watson M."/>
            <person name="Adriaenssens E.M."/>
            <person name="Foster-Nyarko E."/>
            <person name="Jarju S."/>
            <person name="Secka A."/>
            <person name="Antonio M."/>
            <person name="Oren A."/>
            <person name="Chaudhuri R.R."/>
            <person name="La Ragione R."/>
            <person name="Hildebrand F."/>
            <person name="Pallen M.J."/>
        </authorList>
    </citation>
    <scope>NUCLEOTIDE SEQUENCE</scope>
    <source>
        <strain evidence="2">ChiGjej5B5-22894</strain>
    </source>
</reference>
<dbReference type="Proteomes" id="UP000742460">
    <property type="component" value="Unassembled WGS sequence"/>
</dbReference>
<feature type="transmembrane region" description="Helical" evidence="1">
    <location>
        <begin position="131"/>
        <end position="156"/>
    </location>
</feature>
<feature type="transmembrane region" description="Helical" evidence="1">
    <location>
        <begin position="51"/>
        <end position="75"/>
    </location>
</feature>
<comment type="caution">
    <text evidence="2">The sequence shown here is derived from an EMBL/GenBank/DDBJ whole genome shotgun (WGS) entry which is preliminary data.</text>
</comment>
<feature type="transmembrane region" description="Helical" evidence="1">
    <location>
        <begin position="212"/>
        <end position="231"/>
    </location>
</feature>
<keyword evidence="1" id="KW-0472">Membrane</keyword>
<accession>A0A921MXJ3</accession>
<sequence>MVGVLSTEQAATASATGVRHGEISQKELIRLQLKLKWTLWKRSYRKNVGKIIGTSFGTLYALGGVVGLVFLFLGTTLWAGEGSTFPLVVRGLGALTVLLWFLIPVLAFGLDDTLDPRAFALFPRTAKQLQPGLFGAAALSLPSVFTLLAVLTATGFELLWLILFGQGAAWIVLGALALIPANFAGFALCLLLPRAWFAHSASRTSSRSGREVGGILGFLLMFVAIYGFSLSMQRIDEMDFEQLGRWIPTVVETVAWTPLGALFAVPMDLAEGRVLTALLRALIGAATIVVVWLWWRRSIDLSLTSALSGDASSGDTKVSPLVPRFVPNTAFGAVMGKSLRYWRRDTRYLAALGLYPVMIIFFVAMGFTLPESRPGMLAMTILMCGMSGMSLSNEIGFDGPAGWVNIVTGLPARANLLGRIAAMAVLMVPGVLVVTIVIPLLYGMPELLPMTMMGALGTMICGWGFSTVVGTLLPYPSSPPGTNPMKDKSASSSNAMIAMTVAMLGVFVPLLPAIGVGIWGAAAGSVALTILAGVLALVAGIVVFLVGLRISVVRLEARYPDLFWKVRDHV</sequence>
<feature type="transmembrane region" description="Helical" evidence="1">
    <location>
        <begin position="168"/>
        <end position="192"/>
    </location>
</feature>